<keyword evidence="5" id="KW-1185">Reference proteome</keyword>
<dbReference type="InterPro" id="IPR027396">
    <property type="entry name" value="DsrEFH-like"/>
</dbReference>
<dbReference type="PANTHER" id="PTHR37526">
    <property type="entry name" value="PROTEIN TUSB"/>
    <property type="match status" value="1"/>
</dbReference>
<dbReference type="GO" id="GO:0002143">
    <property type="term" value="P:tRNA wobble position uridine thiolation"/>
    <property type="evidence" value="ECO:0007669"/>
    <property type="project" value="InterPro"/>
</dbReference>
<dbReference type="AlphaFoldDB" id="A0A0J8Y5M0"/>
<dbReference type="PATRIC" id="fig|1656095.3.peg.4106"/>
<dbReference type="OrthoDB" id="9795117at2"/>
<sequence>MLHTLSHSPWQCDIEALLRTLSAGDDLLLIQDGVLAGIEGGRFLELLLSAPISVYALNDDIEARGLSAQFSNSIDRVGYTHFVSLTVKHRNQIAW</sequence>
<comment type="subunit">
    <text evidence="3">Heterohexamer, formed by a dimer of trimers. The hexameric TusBCD complex contains 2 copies each of TusB, TusC and TusD. The TusBCD complex interacts with TusE.</text>
</comment>
<evidence type="ECO:0000313" key="5">
    <source>
        <dbReference type="Proteomes" id="UP000037315"/>
    </source>
</evidence>
<evidence type="ECO:0000256" key="2">
    <source>
        <dbReference type="ARBA" id="ARBA00022694"/>
    </source>
</evidence>
<dbReference type="SUPFAM" id="SSF75169">
    <property type="entry name" value="DsrEFH-like"/>
    <property type="match status" value="1"/>
</dbReference>
<keyword evidence="2 3" id="KW-0819">tRNA processing</keyword>
<dbReference type="InterPro" id="IPR007215">
    <property type="entry name" value="Sulphur_relay_TusB/DsrH"/>
</dbReference>
<dbReference type="STRING" id="1121863.GCA_000621185_03257"/>
<evidence type="ECO:0000256" key="1">
    <source>
        <dbReference type="ARBA" id="ARBA00022490"/>
    </source>
</evidence>
<comment type="caution">
    <text evidence="4">The sequence shown here is derived from an EMBL/GenBank/DDBJ whole genome shotgun (WGS) entry which is preliminary data.</text>
</comment>
<protein>
    <recommendedName>
        <fullName evidence="3">Protein TusB</fullName>
    </recommendedName>
    <alternativeName>
        <fullName evidence="3">tRNA 2-thiouridine synthesizing protein B</fullName>
    </alternativeName>
</protein>
<comment type="function">
    <text evidence="3">Part of a sulfur-relay system required for 2-thiolation of 5-methylaminomethyl-2-thiouridine (mnm(5)s(2)U) at tRNA wobble positions.</text>
</comment>
<gene>
    <name evidence="3" type="primary">tusB</name>
    <name evidence="4" type="ORF">ACH50_22070</name>
</gene>
<comment type="subcellular location">
    <subcellularLocation>
        <location evidence="3">Cytoplasm</location>
    </subcellularLocation>
</comment>
<dbReference type="NCBIfam" id="TIGR03011">
    <property type="entry name" value="sulf_tusB_dsrH"/>
    <property type="match status" value="1"/>
</dbReference>
<name>A0A0J8Y5M0_9ENTR</name>
<evidence type="ECO:0000256" key="3">
    <source>
        <dbReference type="HAMAP-Rule" id="MF_01564"/>
    </source>
</evidence>
<dbReference type="GO" id="GO:1990228">
    <property type="term" value="C:sulfurtransferase complex"/>
    <property type="evidence" value="ECO:0007669"/>
    <property type="project" value="TreeGrafter"/>
</dbReference>
<evidence type="ECO:0000313" key="4">
    <source>
        <dbReference type="EMBL" id="KMV32709.1"/>
    </source>
</evidence>
<dbReference type="Proteomes" id="UP000037315">
    <property type="component" value="Unassembled WGS sequence"/>
</dbReference>
<comment type="similarity">
    <text evidence="3">Belongs to the DsrH/TusB family.</text>
</comment>
<dbReference type="Pfam" id="PF04077">
    <property type="entry name" value="DsrH"/>
    <property type="match status" value="1"/>
</dbReference>
<dbReference type="InterPro" id="IPR023526">
    <property type="entry name" value="Sulphur_relay_TusB"/>
</dbReference>
<proteinExistence type="inferred from homology"/>
<dbReference type="HAMAP" id="MF_01564">
    <property type="entry name" value="Thiourid_synth_B"/>
    <property type="match status" value="1"/>
</dbReference>
<dbReference type="PANTHER" id="PTHR37526:SF1">
    <property type="entry name" value="PROTEIN TUSB"/>
    <property type="match status" value="1"/>
</dbReference>
<organism evidence="4 5">
    <name type="scientific">Franconibacter pulveris</name>
    <dbReference type="NCBI Taxonomy" id="435910"/>
    <lineage>
        <taxon>Bacteria</taxon>
        <taxon>Pseudomonadati</taxon>
        <taxon>Pseudomonadota</taxon>
        <taxon>Gammaproteobacteria</taxon>
        <taxon>Enterobacterales</taxon>
        <taxon>Enterobacteriaceae</taxon>
        <taxon>Franconibacter</taxon>
    </lineage>
</organism>
<reference evidence="4 5" key="1">
    <citation type="submission" date="2015-06" db="EMBL/GenBank/DDBJ databases">
        <title>Genome sequencing of Cronobacter sp. strain DJ34 isolated from petroleum contaminated sludge of Duliajan Oil Fields, Assam, India.</title>
        <authorList>
            <person name="Pal S."/>
            <person name="Banerjee T.D."/>
            <person name="Roy A."/>
            <person name="Sar P."/>
            <person name="Kazy S.K."/>
        </authorList>
    </citation>
    <scope>NUCLEOTIDE SEQUENCE [LARGE SCALE GENOMIC DNA]</scope>
    <source>
        <strain evidence="4 5">DJ34</strain>
    </source>
</reference>
<dbReference type="RefSeq" id="WP_024558556.1">
    <property type="nucleotide sequence ID" value="NZ_LFEJ01000027.1"/>
</dbReference>
<keyword evidence="1 3" id="KW-0963">Cytoplasm</keyword>
<accession>A0A0J8Y5M0</accession>
<dbReference type="Gene3D" id="3.40.1260.10">
    <property type="entry name" value="DsrEFH-like"/>
    <property type="match status" value="1"/>
</dbReference>
<dbReference type="NCBIfam" id="NF010035">
    <property type="entry name" value="PRK13510.1"/>
    <property type="match status" value="1"/>
</dbReference>
<dbReference type="EMBL" id="LFEJ01000027">
    <property type="protein sequence ID" value="KMV32709.1"/>
    <property type="molecule type" value="Genomic_DNA"/>
</dbReference>